<gene>
    <name evidence="2" type="ORF">KP79_PYT06482</name>
</gene>
<evidence type="ECO:0000313" key="3">
    <source>
        <dbReference type="Proteomes" id="UP000242188"/>
    </source>
</evidence>
<proteinExistence type="predicted"/>
<dbReference type="Proteomes" id="UP000242188">
    <property type="component" value="Unassembled WGS sequence"/>
</dbReference>
<reference evidence="2 3" key="1">
    <citation type="journal article" date="2017" name="Nat. Ecol. Evol.">
        <title>Scallop genome provides insights into evolution of bilaterian karyotype and development.</title>
        <authorList>
            <person name="Wang S."/>
            <person name="Zhang J."/>
            <person name="Jiao W."/>
            <person name="Li J."/>
            <person name="Xun X."/>
            <person name="Sun Y."/>
            <person name="Guo X."/>
            <person name="Huan P."/>
            <person name="Dong B."/>
            <person name="Zhang L."/>
            <person name="Hu X."/>
            <person name="Sun X."/>
            <person name="Wang J."/>
            <person name="Zhao C."/>
            <person name="Wang Y."/>
            <person name="Wang D."/>
            <person name="Huang X."/>
            <person name="Wang R."/>
            <person name="Lv J."/>
            <person name="Li Y."/>
            <person name="Zhang Z."/>
            <person name="Liu B."/>
            <person name="Lu W."/>
            <person name="Hui Y."/>
            <person name="Liang J."/>
            <person name="Zhou Z."/>
            <person name="Hou R."/>
            <person name="Li X."/>
            <person name="Liu Y."/>
            <person name="Li H."/>
            <person name="Ning X."/>
            <person name="Lin Y."/>
            <person name="Zhao L."/>
            <person name="Xing Q."/>
            <person name="Dou J."/>
            <person name="Li Y."/>
            <person name="Mao J."/>
            <person name="Guo H."/>
            <person name="Dou H."/>
            <person name="Li T."/>
            <person name="Mu C."/>
            <person name="Jiang W."/>
            <person name="Fu Q."/>
            <person name="Fu X."/>
            <person name="Miao Y."/>
            <person name="Liu J."/>
            <person name="Yu Q."/>
            <person name="Li R."/>
            <person name="Liao H."/>
            <person name="Li X."/>
            <person name="Kong Y."/>
            <person name="Jiang Z."/>
            <person name="Chourrout D."/>
            <person name="Li R."/>
            <person name="Bao Z."/>
        </authorList>
    </citation>
    <scope>NUCLEOTIDE SEQUENCE [LARGE SCALE GENOMIC DNA]</scope>
    <source>
        <strain evidence="2 3">PY_sf001</strain>
    </source>
</reference>
<feature type="region of interest" description="Disordered" evidence="1">
    <location>
        <begin position="102"/>
        <end position="147"/>
    </location>
</feature>
<protein>
    <submittedName>
        <fullName evidence="2">Uncharacterized protein</fullName>
    </submittedName>
</protein>
<organism evidence="2 3">
    <name type="scientific">Mizuhopecten yessoensis</name>
    <name type="common">Japanese scallop</name>
    <name type="synonym">Patinopecten yessoensis</name>
    <dbReference type="NCBI Taxonomy" id="6573"/>
    <lineage>
        <taxon>Eukaryota</taxon>
        <taxon>Metazoa</taxon>
        <taxon>Spiralia</taxon>
        <taxon>Lophotrochozoa</taxon>
        <taxon>Mollusca</taxon>
        <taxon>Bivalvia</taxon>
        <taxon>Autobranchia</taxon>
        <taxon>Pteriomorphia</taxon>
        <taxon>Pectinida</taxon>
        <taxon>Pectinoidea</taxon>
        <taxon>Pectinidae</taxon>
        <taxon>Mizuhopecten</taxon>
    </lineage>
</organism>
<sequence>MSDIVLQDFFNDVKKMTKEFEYFDARVKAATHKGEDTDFLDNLYKHKNEIEILKKSTEILLQRMENDNELRDHRGRKKVDSGIVPADSALLGQKVDSGIVSADSALLEPPPPIQETECPYPTPSEHFDLSPSPKSLSDEEGASCSSA</sequence>
<dbReference type="EMBL" id="NEDP02002201">
    <property type="protein sequence ID" value="OWF51600.1"/>
    <property type="molecule type" value="Genomic_DNA"/>
</dbReference>
<dbReference type="AlphaFoldDB" id="A0A210QS93"/>
<evidence type="ECO:0000313" key="2">
    <source>
        <dbReference type="EMBL" id="OWF51600.1"/>
    </source>
</evidence>
<comment type="caution">
    <text evidence="2">The sequence shown here is derived from an EMBL/GenBank/DDBJ whole genome shotgun (WGS) entry which is preliminary data.</text>
</comment>
<keyword evidence="3" id="KW-1185">Reference proteome</keyword>
<name>A0A210QS93_MIZYE</name>
<evidence type="ECO:0000256" key="1">
    <source>
        <dbReference type="SAM" id="MobiDB-lite"/>
    </source>
</evidence>
<accession>A0A210QS93</accession>